<keyword evidence="2" id="KW-0479">Metal-binding</keyword>
<dbReference type="PROSITE" id="PS50158">
    <property type="entry name" value="ZF_CCHC"/>
    <property type="match status" value="1"/>
</dbReference>
<feature type="region of interest" description="Disordered" evidence="3">
    <location>
        <begin position="155"/>
        <end position="183"/>
    </location>
</feature>
<evidence type="ECO:0000259" key="4">
    <source>
        <dbReference type="PROSITE" id="PS50158"/>
    </source>
</evidence>
<dbReference type="EMBL" id="JAPDMZ010000813">
    <property type="protein sequence ID" value="KAK0541689.1"/>
    <property type="molecule type" value="Genomic_DNA"/>
</dbReference>
<dbReference type="AlphaFoldDB" id="A0AAN6GKD2"/>
<gene>
    <name evidence="5" type="ORF">OC846_006974</name>
</gene>
<feature type="compositionally biased region" description="Polar residues" evidence="3">
    <location>
        <begin position="165"/>
        <end position="175"/>
    </location>
</feature>
<feature type="domain" description="CCHC-type" evidence="4">
    <location>
        <begin position="184"/>
        <end position="199"/>
    </location>
</feature>
<evidence type="ECO:0000313" key="5">
    <source>
        <dbReference type="EMBL" id="KAK0541689.1"/>
    </source>
</evidence>
<feature type="compositionally biased region" description="Basic and acidic residues" evidence="3">
    <location>
        <begin position="110"/>
        <end position="122"/>
    </location>
</feature>
<dbReference type="SUPFAM" id="SSF57756">
    <property type="entry name" value="Retrovirus zinc finger-like domains"/>
    <property type="match status" value="1"/>
</dbReference>
<keyword evidence="1" id="KW-0507">mRNA processing</keyword>
<reference evidence="5" key="1">
    <citation type="journal article" date="2023" name="PhytoFront">
        <title>Draft Genome Resources of Seven Strains of Tilletia horrida, Causal Agent of Kernel Smut of Rice.</title>
        <authorList>
            <person name="Khanal S."/>
            <person name="Antony Babu S."/>
            <person name="Zhou X.G."/>
        </authorList>
    </citation>
    <scope>NUCLEOTIDE SEQUENCE</scope>
    <source>
        <strain evidence="5">TX6</strain>
    </source>
</reference>
<keyword evidence="2" id="KW-0863">Zinc-finger</keyword>
<proteinExistence type="predicted"/>
<dbReference type="InterPro" id="IPR001878">
    <property type="entry name" value="Znf_CCHC"/>
</dbReference>
<feature type="non-terminal residue" evidence="5">
    <location>
        <position position="207"/>
    </location>
</feature>
<dbReference type="Proteomes" id="UP001176517">
    <property type="component" value="Unassembled WGS sequence"/>
</dbReference>
<dbReference type="Pfam" id="PF00098">
    <property type="entry name" value="zf-CCHC"/>
    <property type="match status" value="1"/>
</dbReference>
<protein>
    <recommendedName>
        <fullName evidence="4">CCHC-type domain-containing protein</fullName>
    </recommendedName>
</protein>
<feature type="region of interest" description="Disordered" evidence="3">
    <location>
        <begin position="103"/>
        <end position="139"/>
    </location>
</feature>
<dbReference type="GO" id="GO:0008270">
    <property type="term" value="F:zinc ion binding"/>
    <property type="evidence" value="ECO:0007669"/>
    <property type="project" value="UniProtKB-KW"/>
</dbReference>
<evidence type="ECO:0000256" key="3">
    <source>
        <dbReference type="SAM" id="MobiDB-lite"/>
    </source>
</evidence>
<feature type="compositionally biased region" description="Polar residues" evidence="3">
    <location>
        <begin position="130"/>
        <end position="139"/>
    </location>
</feature>
<keyword evidence="6" id="KW-1185">Reference proteome</keyword>
<keyword evidence="2" id="KW-0862">Zinc</keyword>
<dbReference type="SMART" id="SM00343">
    <property type="entry name" value="ZnF_C2HC"/>
    <property type="match status" value="1"/>
</dbReference>
<accession>A0AAN6GKD2</accession>
<evidence type="ECO:0000313" key="6">
    <source>
        <dbReference type="Proteomes" id="UP001176517"/>
    </source>
</evidence>
<name>A0AAN6GKD2_9BASI</name>
<organism evidence="5 6">
    <name type="scientific">Tilletia horrida</name>
    <dbReference type="NCBI Taxonomy" id="155126"/>
    <lineage>
        <taxon>Eukaryota</taxon>
        <taxon>Fungi</taxon>
        <taxon>Dikarya</taxon>
        <taxon>Basidiomycota</taxon>
        <taxon>Ustilaginomycotina</taxon>
        <taxon>Exobasidiomycetes</taxon>
        <taxon>Tilletiales</taxon>
        <taxon>Tilletiaceae</taxon>
        <taxon>Tilletia</taxon>
    </lineage>
</organism>
<dbReference type="InterPro" id="IPR036875">
    <property type="entry name" value="Znf_CCHC_sf"/>
</dbReference>
<evidence type="ECO:0000256" key="1">
    <source>
        <dbReference type="ARBA" id="ARBA00022664"/>
    </source>
</evidence>
<comment type="caution">
    <text evidence="5">The sequence shown here is derived from an EMBL/GenBank/DDBJ whole genome shotgun (WGS) entry which is preliminary data.</text>
</comment>
<dbReference type="Gene3D" id="4.10.60.10">
    <property type="entry name" value="Zinc finger, CCHC-type"/>
    <property type="match status" value="1"/>
</dbReference>
<evidence type="ECO:0000256" key="2">
    <source>
        <dbReference type="PROSITE-ProRule" id="PRU00047"/>
    </source>
</evidence>
<dbReference type="GO" id="GO:0003676">
    <property type="term" value="F:nucleic acid binding"/>
    <property type="evidence" value="ECO:0007669"/>
    <property type="project" value="InterPro"/>
</dbReference>
<sequence length="207" mass="23154">MIALRRQFLVDELSRQAADKFESADQGSRDIHAFQAYLLKLADQMAEYPSPVALNRRFLKGMKSSISSAIVATRGIDAELSSWEDIVQAAMDQERSLRYASSFTKTTIPRQDDRKDQRREAPRMAPRPPITSSMTNRPRSVMPQAQVNITTTPAPFARVAPPTYGRTNNTQSTRPSGAKPTDQCRACGGYGHWASECPKRLRTHAIE</sequence>
<dbReference type="GO" id="GO:0006397">
    <property type="term" value="P:mRNA processing"/>
    <property type="evidence" value="ECO:0007669"/>
    <property type="project" value="UniProtKB-KW"/>
</dbReference>